<protein>
    <submittedName>
        <fullName evidence="5">Cyanobacterial porin</fullName>
    </submittedName>
</protein>
<comment type="similarity">
    <text evidence="1 2">Belongs to the OprB family.</text>
</comment>
<dbReference type="InterPro" id="IPR001119">
    <property type="entry name" value="SLH_dom"/>
</dbReference>
<evidence type="ECO:0000256" key="2">
    <source>
        <dbReference type="RuleBase" id="RU363072"/>
    </source>
</evidence>
<dbReference type="Pfam" id="PF00395">
    <property type="entry name" value="SLH"/>
    <property type="match status" value="1"/>
</dbReference>
<dbReference type="STRING" id="292563.Cyast_2235"/>
<dbReference type="Pfam" id="PF04966">
    <property type="entry name" value="OprB"/>
    <property type="match status" value="1"/>
</dbReference>
<evidence type="ECO:0000259" key="4">
    <source>
        <dbReference type="PROSITE" id="PS51272"/>
    </source>
</evidence>
<gene>
    <name evidence="5" type="ordered locus">Cyast_2235</name>
</gene>
<dbReference type="PANTHER" id="PTHR43308">
    <property type="entry name" value="OUTER MEMBRANE PROTEIN ALPHA-RELATED"/>
    <property type="match status" value="1"/>
</dbReference>
<dbReference type="GO" id="GO:0008643">
    <property type="term" value="P:carbohydrate transport"/>
    <property type="evidence" value="ECO:0007669"/>
    <property type="project" value="InterPro"/>
</dbReference>
<dbReference type="GO" id="GO:0015288">
    <property type="term" value="F:porin activity"/>
    <property type="evidence" value="ECO:0007669"/>
    <property type="project" value="InterPro"/>
</dbReference>
<evidence type="ECO:0000256" key="3">
    <source>
        <dbReference type="SAM" id="Coils"/>
    </source>
</evidence>
<proteinExistence type="inferred from homology"/>
<keyword evidence="3" id="KW-0175">Coiled coil</keyword>
<dbReference type="SUPFAM" id="SSF56935">
    <property type="entry name" value="Porins"/>
    <property type="match status" value="1"/>
</dbReference>
<evidence type="ECO:0000256" key="1">
    <source>
        <dbReference type="ARBA" id="ARBA00008769"/>
    </source>
</evidence>
<keyword evidence="6" id="KW-1185">Reference proteome</keyword>
<dbReference type="NCBIfam" id="NF033921">
    <property type="entry name" value="por_somb"/>
    <property type="match status" value="1"/>
</dbReference>
<dbReference type="InterPro" id="IPR047684">
    <property type="entry name" value="Por_som-like"/>
</dbReference>
<evidence type="ECO:0000313" key="6">
    <source>
        <dbReference type="Proteomes" id="UP000010483"/>
    </source>
</evidence>
<dbReference type="EMBL" id="CP003940">
    <property type="protein sequence ID" value="AFZ48184.1"/>
    <property type="molecule type" value="Genomic_DNA"/>
</dbReference>
<evidence type="ECO:0000313" key="5">
    <source>
        <dbReference type="EMBL" id="AFZ48184.1"/>
    </source>
</evidence>
<dbReference type="BioCyc" id="CSTA292563:G1353-2239-MONOMER"/>
<dbReference type="PANTHER" id="PTHR43308:SF1">
    <property type="entry name" value="OUTER MEMBRANE PROTEIN ALPHA"/>
    <property type="match status" value="1"/>
</dbReference>
<accession>K9YMV3</accession>
<dbReference type="GO" id="GO:0016020">
    <property type="term" value="C:membrane"/>
    <property type="evidence" value="ECO:0007669"/>
    <property type="project" value="InterPro"/>
</dbReference>
<dbReference type="eggNOG" id="COG3659">
    <property type="taxonomic scope" value="Bacteria"/>
</dbReference>
<dbReference type="Gene3D" id="2.40.160.180">
    <property type="entry name" value="Carbohydrate-selective porin OprB"/>
    <property type="match status" value="1"/>
</dbReference>
<dbReference type="InterPro" id="IPR038673">
    <property type="entry name" value="OprB_sf"/>
</dbReference>
<feature type="coiled-coil region" evidence="3">
    <location>
        <begin position="136"/>
        <end position="163"/>
    </location>
</feature>
<dbReference type="HOGENOM" id="CLU_018575_1_0_3"/>
<name>K9YMV3_CYASC</name>
<dbReference type="KEGG" id="csn:Cyast_2235"/>
<organism evidence="5 6">
    <name type="scientific">Cyanobacterium stanieri (strain ATCC 29140 / PCC 7202)</name>
    <dbReference type="NCBI Taxonomy" id="292563"/>
    <lineage>
        <taxon>Bacteria</taxon>
        <taxon>Bacillati</taxon>
        <taxon>Cyanobacteriota</taxon>
        <taxon>Cyanophyceae</taxon>
        <taxon>Oscillatoriophycideae</taxon>
        <taxon>Chroococcales</taxon>
        <taxon>Geminocystaceae</taxon>
        <taxon>Cyanobacterium</taxon>
    </lineage>
</organism>
<dbReference type="InterPro" id="IPR007049">
    <property type="entry name" value="Carb-sel_porin_OprB"/>
</dbReference>
<dbReference type="PROSITE" id="PS51257">
    <property type="entry name" value="PROKAR_LIPOPROTEIN"/>
    <property type="match status" value="1"/>
</dbReference>
<sequence length="535" mass="57238">MKPNQVKWAGITGVLSISCILDPFGIAFNNSVRALPNDDILEQISNYQLPDSQSQVTSVSQLSDVSPTDWAYEALRNLVERYGCIVGYPDRTFRGNRALSRYEFAAGLNSCLQAIERLGGPGGITEEDLIVLRRLIAEFESELAALGARVDNLEGRVAFLEDNQFSTTTKLHGEVVFGLGSILAGETDGGNRIDRVPVFGHRTRLDLTSSFTGEDELFIRLGTGNFPDYADIADTAQATLAFAQPDGNNIDLQVLNYSFPIGSTTVWLEAAGGAFDDFTDTVNILDGDGGSGALSAFGTRNLVYYQGEGAGLALEGSLGNNFGWSVGYLASDGGNPAQGAGLFNGGYGILGQIGFYPSEDFTLAFAYGHGYNTSVIGAYSGQFKDIAENINNVHNTYSLSMSWRVTPGFTLGGWGGYSKVSTLNNAFDLSGNELSRGSAELYYWAATLGFPDLFKEGNLGGIVVGQLPTLSSVNFATNDVGLTTDDNSFHIEAFYQHSISDNISITPGVVIVTNPNNNNNNSTLVIGAIRTTFSF</sequence>
<reference evidence="6" key="1">
    <citation type="journal article" date="2013" name="Proc. Natl. Acad. Sci. U.S.A.">
        <title>Improving the coverage of the cyanobacterial phylum using diversity-driven genome sequencing.</title>
        <authorList>
            <person name="Shih P.M."/>
            <person name="Wu D."/>
            <person name="Latifi A."/>
            <person name="Axen S.D."/>
            <person name="Fewer D.P."/>
            <person name="Talla E."/>
            <person name="Calteau A."/>
            <person name="Cai F."/>
            <person name="Tandeau de Marsac N."/>
            <person name="Rippka R."/>
            <person name="Herdman M."/>
            <person name="Sivonen K."/>
            <person name="Coursin T."/>
            <person name="Laurent T."/>
            <person name="Goodwin L."/>
            <person name="Nolan M."/>
            <person name="Davenport K.W."/>
            <person name="Han C.S."/>
            <person name="Rubin E.M."/>
            <person name="Eisen J.A."/>
            <person name="Woyke T."/>
            <person name="Gugger M."/>
            <person name="Kerfeld C.A."/>
        </authorList>
    </citation>
    <scope>NUCLEOTIDE SEQUENCE [LARGE SCALE GENOMIC DNA]</scope>
    <source>
        <strain evidence="6">ATCC 29140 / PCC 7202</strain>
    </source>
</reference>
<dbReference type="Proteomes" id="UP000010483">
    <property type="component" value="Chromosome"/>
</dbReference>
<feature type="domain" description="SLH" evidence="4">
    <location>
        <begin position="58"/>
        <end position="122"/>
    </location>
</feature>
<dbReference type="PROSITE" id="PS51272">
    <property type="entry name" value="SLH"/>
    <property type="match status" value="1"/>
</dbReference>
<dbReference type="eggNOG" id="COG3203">
    <property type="taxonomic scope" value="Bacteria"/>
</dbReference>
<dbReference type="AlphaFoldDB" id="K9YMV3"/>
<dbReference type="InterPro" id="IPR051465">
    <property type="entry name" value="Cell_Envelope_Struct_Comp"/>
</dbReference>
<dbReference type="PATRIC" id="fig|292563.3.peg.2334"/>